<feature type="compositionally biased region" description="Polar residues" evidence="1">
    <location>
        <begin position="70"/>
        <end position="99"/>
    </location>
</feature>
<feature type="region of interest" description="Disordered" evidence="1">
    <location>
        <begin position="1"/>
        <end position="40"/>
    </location>
</feature>
<evidence type="ECO:0000256" key="1">
    <source>
        <dbReference type="SAM" id="MobiDB-lite"/>
    </source>
</evidence>
<dbReference type="AlphaFoldDB" id="A0A1B7TAZ6"/>
<protein>
    <submittedName>
        <fullName evidence="2">Uncharacterized protein</fullName>
    </submittedName>
</protein>
<sequence length="771" mass="89478">MSSFASKFANLKKNSKQNTNSNDTSTNNNSNNKPLDGNKNSILKATLPIVPVPTKSKQEQDNKNYKEYISNKNVADTSNNSTLDNKPTSNNYNRNSFVDTSRRQQQQPNNNVSNSNYYKNNYSNNRYQNNSSSYNYSKPSIPDNRFNTYNNGSDNIYYGNKNSNKQNDMFMDMMDNINQQVTNKLQNGKKTFNTRDSYNKNINNRYQKRVPDVYIPTSQHNKSRFDSQGSATPKTPVNGYTYDSSRDSIITETPLAKNINNISINNSTNDIDQIENVENISVSPVVIEVPEPKSPKFLNTELSQQEHYINVSTGDFANKKHWLKYDSVSKYPVLPEGYATISNERLSLNNESKSYDPRMNLSFYRFHKRYGKNYKSFTKLVLLKKDNFHFDVHTDINIITPNNEIILYPSAESINSGAADLGLDKNVIAKYFDRLLKEKSNKLYHEKFISSDKIFKINKFKQDEKNDYFNYKMDQVMKIKKIEVLDSMEALVPLNCFVIEFENLYPKDFNSSNLFINEIVHKQDTVSIDGIEFEMKISNKEVETKTCNWIIKKQQEKLGLLEPEFNTKKLEQQKKEQTLNETKTTPFTTKKSENMDEEIVKFIEDYISENEKMLQDFEVPKELQERCNNKPVLYLPKEFLAKFEVPSFDIKYSLQKEYQNDNIFVHKLGCFIPFSSKNGLNFILNNGLKVTSKFKNVSPKTLKFVYIPAKNYTAQAIITQQENIFINSITPDMSKHKIVDYRLSDKKNLTKEQVLDLAKKQLINDLVDSIT</sequence>
<gene>
    <name evidence="2" type="ORF">HANVADRAFT_53573</name>
</gene>
<feature type="compositionally biased region" description="Low complexity" evidence="1">
    <location>
        <begin position="103"/>
        <end position="139"/>
    </location>
</feature>
<feature type="region of interest" description="Disordered" evidence="1">
    <location>
        <begin position="69"/>
        <end position="139"/>
    </location>
</feature>
<keyword evidence="3" id="KW-1185">Reference proteome</keyword>
<evidence type="ECO:0000313" key="3">
    <source>
        <dbReference type="Proteomes" id="UP000092321"/>
    </source>
</evidence>
<feature type="non-terminal residue" evidence="2">
    <location>
        <position position="771"/>
    </location>
</feature>
<accession>A0A1B7TAZ6</accession>
<dbReference type="Proteomes" id="UP000092321">
    <property type="component" value="Unassembled WGS sequence"/>
</dbReference>
<reference evidence="3" key="1">
    <citation type="journal article" date="2016" name="Proc. Natl. Acad. Sci. U.S.A.">
        <title>Comparative genomics of biotechnologically important yeasts.</title>
        <authorList>
            <person name="Riley R."/>
            <person name="Haridas S."/>
            <person name="Wolfe K.H."/>
            <person name="Lopes M.R."/>
            <person name="Hittinger C.T."/>
            <person name="Goeker M."/>
            <person name="Salamov A.A."/>
            <person name="Wisecaver J.H."/>
            <person name="Long T.M."/>
            <person name="Calvey C.H."/>
            <person name="Aerts A.L."/>
            <person name="Barry K.W."/>
            <person name="Choi C."/>
            <person name="Clum A."/>
            <person name="Coughlan A.Y."/>
            <person name="Deshpande S."/>
            <person name="Douglass A.P."/>
            <person name="Hanson S.J."/>
            <person name="Klenk H.-P."/>
            <person name="LaButti K.M."/>
            <person name="Lapidus A."/>
            <person name="Lindquist E.A."/>
            <person name="Lipzen A.M."/>
            <person name="Meier-Kolthoff J.P."/>
            <person name="Ohm R.A."/>
            <person name="Otillar R.P."/>
            <person name="Pangilinan J.L."/>
            <person name="Peng Y."/>
            <person name="Rokas A."/>
            <person name="Rosa C.A."/>
            <person name="Scheuner C."/>
            <person name="Sibirny A.A."/>
            <person name="Slot J.C."/>
            <person name="Stielow J.B."/>
            <person name="Sun H."/>
            <person name="Kurtzman C.P."/>
            <person name="Blackwell M."/>
            <person name="Grigoriev I.V."/>
            <person name="Jeffries T.W."/>
        </authorList>
    </citation>
    <scope>NUCLEOTIDE SEQUENCE [LARGE SCALE GENOMIC DNA]</scope>
    <source>
        <strain evidence="3">NRRL Y-1626</strain>
    </source>
</reference>
<proteinExistence type="predicted"/>
<feature type="compositionally biased region" description="Low complexity" evidence="1">
    <location>
        <begin position="16"/>
        <end position="33"/>
    </location>
</feature>
<name>A0A1B7TAZ6_9ASCO</name>
<evidence type="ECO:0000313" key="2">
    <source>
        <dbReference type="EMBL" id="OBA25901.1"/>
    </source>
</evidence>
<organism evidence="2 3">
    <name type="scientific">Hanseniaspora valbyensis NRRL Y-1626</name>
    <dbReference type="NCBI Taxonomy" id="766949"/>
    <lineage>
        <taxon>Eukaryota</taxon>
        <taxon>Fungi</taxon>
        <taxon>Dikarya</taxon>
        <taxon>Ascomycota</taxon>
        <taxon>Saccharomycotina</taxon>
        <taxon>Saccharomycetes</taxon>
        <taxon>Saccharomycodales</taxon>
        <taxon>Saccharomycodaceae</taxon>
        <taxon>Hanseniaspora</taxon>
    </lineage>
</organism>
<feature type="region of interest" description="Disordered" evidence="1">
    <location>
        <begin position="219"/>
        <end position="238"/>
    </location>
</feature>
<comment type="caution">
    <text evidence="2">The sequence shown here is derived from an EMBL/GenBank/DDBJ whole genome shotgun (WGS) entry which is preliminary data.</text>
</comment>
<dbReference type="EMBL" id="LXPE01000035">
    <property type="protein sequence ID" value="OBA25901.1"/>
    <property type="molecule type" value="Genomic_DNA"/>
</dbReference>
<dbReference type="OrthoDB" id="294696at2759"/>
<feature type="compositionally biased region" description="Polar residues" evidence="1">
    <location>
        <begin position="219"/>
        <end position="235"/>
    </location>
</feature>